<sequence>MIDGNTSRENPSWPHKEIYTILFDLTIEKGTLVNAVLSASRVVKDSICSMSSSNLSIIIHPERMRVFRDFNL</sequence>
<reference evidence="1" key="1">
    <citation type="journal article" date="2018" name="Nat. Plants">
        <title>Whole-genome landscape of Medicago truncatula symbiotic genes.</title>
        <authorList>
            <person name="Pecrix Y."/>
            <person name="Gamas P."/>
            <person name="Carrere S."/>
        </authorList>
    </citation>
    <scope>NUCLEOTIDE SEQUENCE</scope>
    <source>
        <tissue evidence="1">Leaves</tissue>
    </source>
</reference>
<protein>
    <submittedName>
        <fullName evidence="1">Uncharacterized protein</fullName>
    </submittedName>
</protein>
<accession>A0A396I1T3</accession>
<organism evidence="1">
    <name type="scientific">Medicago truncatula</name>
    <name type="common">Barrel medic</name>
    <name type="synonym">Medicago tribuloides</name>
    <dbReference type="NCBI Taxonomy" id="3880"/>
    <lineage>
        <taxon>Eukaryota</taxon>
        <taxon>Viridiplantae</taxon>
        <taxon>Streptophyta</taxon>
        <taxon>Embryophyta</taxon>
        <taxon>Tracheophyta</taxon>
        <taxon>Spermatophyta</taxon>
        <taxon>Magnoliopsida</taxon>
        <taxon>eudicotyledons</taxon>
        <taxon>Gunneridae</taxon>
        <taxon>Pentapetalae</taxon>
        <taxon>rosids</taxon>
        <taxon>fabids</taxon>
        <taxon>Fabales</taxon>
        <taxon>Fabaceae</taxon>
        <taxon>Papilionoideae</taxon>
        <taxon>50 kb inversion clade</taxon>
        <taxon>NPAAA clade</taxon>
        <taxon>Hologalegina</taxon>
        <taxon>IRL clade</taxon>
        <taxon>Trifolieae</taxon>
        <taxon>Medicago</taxon>
    </lineage>
</organism>
<dbReference type="Proteomes" id="UP000265566">
    <property type="component" value="Chromosome 4"/>
</dbReference>
<comment type="caution">
    <text evidence="1">The sequence shown here is derived from an EMBL/GenBank/DDBJ whole genome shotgun (WGS) entry which is preliminary data.</text>
</comment>
<dbReference type="EMBL" id="PSQE01000004">
    <property type="protein sequence ID" value="RHN59576.1"/>
    <property type="molecule type" value="Genomic_DNA"/>
</dbReference>
<gene>
    <name evidence="1" type="ORF">MtrunA17_Chr4g0014811</name>
</gene>
<evidence type="ECO:0000313" key="1">
    <source>
        <dbReference type="EMBL" id="RHN59576.1"/>
    </source>
</evidence>
<dbReference type="Gramene" id="rna21624">
    <property type="protein sequence ID" value="RHN59576.1"/>
    <property type="gene ID" value="gene21624"/>
</dbReference>
<dbReference type="AlphaFoldDB" id="A0A396I1T3"/>
<proteinExistence type="predicted"/>
<name>A0A396I1T3_MEDTR</name>